<organism evidence="2 3">
    <name type="scientific">Pseudoduganella umbonata</name>
    <dbReference type="NCBI Taxonomy" id="864828"/>
    <lineage>
        <taxon>Bacteria</taxon>
        <taxon>Pseudomonadati</taxon>
        <taxon>Pseudomonadota</taxon>
        <taxon>Betaproteobacteria</taxon>
        <taxon>Burkholderiales</taxon>
        <taxon>Oxalobacteraceae</taxon>
        <taxon>Telluria group</taxon>
        <taxon>Pseudoduganella</taxon>
    </lineage>
</organism>
<feature type="signal peptide" evidence="1">
    <location>
        <begin position="1"/>
        <end position="26"/>
    </location>
</feature>
<dbReference type="EMBL" id="JACHXS010000003">
    <property type="protein sequence ID" value="MBB3221296.1"/>
    <property type="molecule type" value="Genomic_DNA"/>
</dbReference>
<dbReference type="Proteomes" id="UP000584325">
    <property type="component" value="Unassembled WGS sequence"/>
</dbReference>
<name>A0A7W5EB21_9BURK</name>
<dbReference type="AlphaFoldDB" id="A0A7W5EB21"/>
<feature type="chain" id="PRO_5031471885" description="Isoquinoline 1-oxidoreductase subunit" evidence="1">
    <location>
        <begin position="27"/>
        <end position="184"/>
    </location>
</feature>
<dbReference type="SUPFAM" id="SSF48695">
    <property type="entry name" value="Multiheme cytochromes"/>
    <property type="match status" value="1"/>
</dbReference>
<reference evidence="2 3" key="1">
    <citation type="submission" date="2020-08" db="EMBL/GenBank/DDBJ databases">
        <title>Genomic Encyclopedia of Type Strains, Phase III (KMG-III): the genomes of soil and plant-associated and newly described type strains.</title>
        <authorList>
            <person name="Whitman W."/>
        </authorList>
    </citation>
    <scope>NUCLEOTIDE SEQUENCE [LARGE SCALE GENOMIC DNA]</scope>
    <source>
        <strain evidence="2 3">CECT 7753</strain>
    </source>
</reference>
<evidence type="ECO:0000313" key="2">
    <source>
        <dbReference type="EMBL" id="MBB3221296.1"/>
    </source>
</evidence>
<dbReference type="RefSeq" id="WP_175424768.1">
    <property type="nucleotide sequence ID" value="NZ_CP040017.1"/>
</dbReference>
<gene>
    <name evidence="2" type="ORF">FHS02_002103</name>
</gene>
<proteinExistence type="predicted"/>
<evidence type="ECO:0000313" key="3">
    <source>
        <dbReference type="Proteomes" id="UP000584325"/>
    </source>
</evidence>
<evidence type="ECO:0008006" key="4">
    <source>
        <dbReference type="Google" id="ProtNLM"/>
    </source>
</evidence>
<evidence type="ECO:0000256" key="1">
    <source>
        <dbReference type="SAM" id="SignalP"/>
    </source>
</evidence>
<comment type="caution">
    <text evidence="2">The sequence shown here is derived from an EMBL/GenBank/DDBJ whole genome shotgun (WGS) entry which is preliminary data.</text>
</comment>
<keyword evidence="1" id="KW-0732">Signal</keyword>
<accession>A0A7W5EB21</accession>
<sequence>MRKPCFHPLAALAGLLALGWSCAAGAADAKAALFDPVASVVMGPRCLNCHQVGAPRQKDMGVLHAQQVVRGKDGHGSAALRCQACHQAANTADGKVPGVPDWHLAPLSMNWQGLDKQGICRQLRDPARNGNRKTPREVVEHMETDPLVLWAWNPGANRSKPALSHEQFVRALKTWADAGLPCPD</sequence>
<dbReference type="InterPro" id="IPR036280">
    <property type="entry name" value="Multihaem_cyt_sf"/>
</dbReference>
<protein>
    <recommendedName>
        <fullName evidence="4">Isoquinoline 1-oxidoreductase subunit</fullName>
    </recommendedName>
</protein>